<dbReference type="PANTHER" id="PTHR35802">
    <property type="entry name" value="PROTEASE SYNTHASE AND SPORULATION PROTEIN PAI 2"/>
    <property type="match status" value="1"/>
</dbReference>
<dbReference type="Pfam" id="PF04299">
    <property type="entry name" value="FMN_bind_2"/>
    <property type="match status" value="1"/>
</dbReference>
<keyword evidence="2" id="KW-1185">Reference proteome</keyword>
<dbReference type="RefSeq" id="WP_143489715.1">
    <property type="nucleotide sequence ID" value="NZ_VJOY01000015.1"/>
</dbReference>
<evidence type="ECO:0000313" key="1">
    <source>
        <dbReference type="EMBL" id="TRX73444.1"/>
    </source>
</evidence>
<name>A0A553GVA8_9PSED</name>
<dbReference type="Gene3D" id="2.30.110.10">
    <property type="entry name" value="Electron Transport, Fmn-binding Protein, Chain A"/>
    <property type="match status" value="1"/>
</dbReference>
<protein>
    <submittedName>
        <fullName evidence="1">FMN-binding negative transcriptional regulator</fullName>
    </submittedName>
</protein>
<dbReference type="InterPro" id="IPR007396">
    <property type="entry name" value="TR_PAI2-type"/>
</dbReference>
<dbReference type="EMBL" id="VJOY01000015">
    <property type="protein sequence ID" value="TRX73444.1"/>
    <property type="molecule type" value="Genomic_DNA"/>
</dbReference>
<gene>
    <name evidence="1" type="ORF">FM069_17725</name>
</gene>
<comment type="caution">
    <text evidence="1">The sequence shown here is derived from an EMBL/GenBank/DDBJ whole genome shotgun (WGS) entry which is preliminary data.</text>
</comment>
<dbReference type="SUPFAM" id="SSF50475">
    <property type="entry name" value="FMN-binding split barrel"/>
    <property type="match status" value="1"/>
</dbReference>
<accession>A0A553GVA8</accession>
<evidence type="ECO:0000313" key="2">
    <source>
        <dbReference type="Proteomes" id="UP000315235"/>
    </source>
</evidence>
<sequence length="211" mass="23194">MHRATAFRQDDPQALHRLIREAPLATLVSHGDAGLQATHMPLLLAPDEGPHGTLYGHFARANPHWRTLADGAALLAIFQGPHAYVSPAWYPSKAEHGKAVPTWDYLAVHARGEAELFDDAERLRTLLGALSATHEQGRPKPWSMEEAPRDYLDTQLRAIVGLRLPIRQLDGAWKLSQNRSEADVAGVVAGLRAEDDPVARQLAERVAAPRI</sequence>
<proteinExistence type="predicted"/>
<organism evidence="1 2">
    <name type="scientific">Pseudomonas mangiferae</name>
    <dbReference type="NCBI Taxonomy" id="2593654"/>
    <lineage>
        <taxon>Bacteria</taxon>
        <taxon>Pseudomonadati</taxon>
        <taxon>Pseudomonadota</taxon>
        <taxon>Gammaproteobacteria</taxon>
        <taxon>Pseudomonadales</taxon>
        <taxon>Pseudomonadaceae</taxon>
        <taxon>Pseudomonas</taxon>
    </lineage>
</organism>
<dbReference type="OrthoDB" id="9794948at2"/>
<dbReference type="AlphaFoldDB" id="A0A553GVA8"/>
<reference evidence="1 2" key="1">
    <citation type="submission" date="2019-07" db="EMBL/GenBank/DDBJ databases">
        <title>Pseudomonas mangiferae sp. nov., isolated from bark of mango tree in Thailand.</title>
        <authorList>
            <person name="Srisuk N."/>
            <person name="Anurat P."/>
        </authorList>
    </citation>
    <scope>NUCLEOTIDE SEQUENCE [LARGE SCALE GENOMIC DNA]</scope>
    <source>
        <strain evidence="1 2">DMKU_BBB3-04</strain>
    </source>
</reference>
<dbReference type="Proteomes" id="UP000315235">
    <property type="component" value="Unassembled WGS sequence"/>
</dbReference>
<dbReference type="PIRSF" id="PIRSF010372">
    <property type="entry name" value="PaiB"/>
    <property type="match status" value="1"/>
</dbReference>
<dbReference type="PANTHER" id="PTHR35802:SF1">
    <property type="entry name" value="PROTEASE SYNTHASE AND SPORULATION PROTEIN PAI 2"/>
    <property type="match status" value="1"/>
</dbReference>
<dbReference type="InterPro" id="IPR012349">
    <property type="entry name" value="Split_barrel_FMN-bd"/>
</dbReference>